<feature type="repeat" description="TPR" evidence="3">
    <location>
        <begin position="310"/>
        <end position="343"/>
    </location>
</feature>
<organism evidence="5 6">
    <name type="scientific">Isachenkonia alkalipeptolytica</name>
    <dbReference type="NCBI Taxonomy" id="2565777"/>
    <lineage>
        <taxon>Bacteria</taxon>
        <taxon>Bacillati</taxon>
        <taxon>Bacillota</taxon>
        <taxon>Clostridia</taxon>
        <taxon>Eubacteriales</taxon>
        <taxon>Clostridiaceae</taxon>
        <taxon>Isachenkonia</taxon>
    </lineage>
</organism>
<evidence type="ECO:0000256" key="2">
    <source>
        <dbReference type="ARBA" id="ARBA00022803"/>
    </source>
</evidence>
<dbReference type="AlphaFoldDB" id="A0AA43XJC7"/>
<dbReference type="SUPFAM" id="SSF48452">
    <property type="entry name" value="TPR-like"/>
    <property type="match status" value="1"/>
</dbReference>
<dbReference type="InterPro" id="IPR051012">
    <property type="entry name" value="CellSynth/LPSAsmb/PSIAsmb"/>
</dbReference>
<comment type="caution">
    <text evidence="5">The sequence shown here is derived from an EMBL/GenBank/DDBJ whole genome shotgun (WGS) entry which is preliminary data.</text>
</comment>
<evidence type="ECO:0000256" key="4">
    <source>
        <dbReference type="SAM" id="MobiDB-lite"/>
    </source>
</evidence>
<keyword evidence="6" id="KW-1185">Reference proteome</keyword>
<evidence type="ECO:0000256" key="3">
    <source>
        <dbReference type="PROSITE-ProRule" id="PRU00339"/>
    </source>
</evidence>
<dbReference type="PANTHER" id="PTHR45586:SF1">
    <property type="entry name" value="LIPOPOLYSACCHARIDE ASSEMBLY PROTEIN B"/>
    <property type="match status" value="1"/>
</dbReference>
<dbReference type="InterPro" id="IPR011990">
    <property type="entry name" value="TPR-like_helical_dom_sf"/>
</dbReference>
<dbReference type="InterPro" id="IPR019734">
    <property type="entry name" value="TPR_rpt"/>
</dbReference>
<dbReference type="SMART" id="SM00028">
    <property type="entry name" value="TPR"/>
    <property type="match status" value="7"/>
</dbReference>
<protein>
    <submittedName>
        <fullName evidence="5">Tetratricopeptide repeat protein</fullName>
    </submittedName>
</protein>
<feature type="compositionally biased region" description="Basic residues" evidence="4">
    <location>
        <begin position="423"/>
        <end position="441"/>
    </location>
</feature>
<dbReference type="PANTHER" id="PTHR45586">
    <property type="entry name" value="TPR REPEAT-CONTAINING PROTEIN PA4667"/>
    <property type="match status" value="1"/>
</dbReference>
<reference evidence="5 6" key="1">
    <citation type="submission" date="2019-04" db="EMBL/GenBank/DDBJ databases">
        <title>Isachenkonia alkalipeptolytica gen. nov. sp. nov. a new anaerobic, alkiliphilic organothrophic bacterium capable to reduce synthesized ferrihydrite isolated from a soda lake.</title>
        <authorList>
            <person name="Toshchakov S.V."/>
            <person name="Zavarzina D.G."/>
            <person name="Zhilina T.N."/>
            <person name="Kostrikina N.A."/>
            <person name="Kublanov I.V."/>
        </authorList>
    </citation>
    <scope>NUCLEOTIDE SEQUENCE [LARGE SCALE GENOMIC DNA]</scope>
    <source>
        <strain evidence="5 6">Z-1701</strain>
    </source>
</reference>
<dbReference type="EMBL" id="SUMG01000004">
    <property type="protein sequence ID" value="NBG87923.1"/>
    <property type="molecule type" value="Genomic_DNA"/>
</dbReference>
<proteinExistence type="predicted"/>
<dbReference type="Proteomes" id="UP000449710">
    <property type="component" value="Unassembled WGS sequence"/>
</dbReference>
<keyword evidence="1" id="KW-0677">Repeat</keyword>
<feature type="region of interest" description="Disordered" evidence="4">
    <location>
        <begin position="421"/>
        <end position="441"/>
    </location>
</feature>
<keyword evidence="2 3" id="KW-0802">TPR repeat</keyword>
<accession>A0AA43XJC7</accession>
<dbReference type="Pfam" id="PF13181">
    <property type="entry name" value="TPR_8"/>
    <property type="match status" value="1"/>
</dbReference>
<sequence>MFDVRGVRNLKIQGFFLNKKRRADFIDKYLHETPGQKEIEGTKPRQREGVFLIKLQHSHKGVPGYWLQIRFEEGEKGETLYREIKEIFTKEKVAEEVFYPQKPMEIRKLIIKWHQKYELDSAETSVDKWKVFYREIRNHFDRNRVMEAYVGLNLILKHHPEFLKKYRRYGLYEEIALYYEEQGEVKKAEKAIKKPLYLNIKSEEPYLNLCAFYMIHGMEEKAYKIGKFALKKYPKNVFVVCNQAVILATLDDYDRALEILGDAEREGITDPLLYKTKGELLSDLERDLEAIRFFKRGLKKTNKGDKTLRIELLSDLGESYVHLKEFEKAVKTYEKIIREDPKDLYHLLRLVGTYFYELKDYDQALKYGEIMIKEEPGMSSYHYLLGLIRMEKSDLELAQWHLYKAKQLMPSHPLIEEELRELRSRRKSQRKPKGKHSNIEK</sequence>
<name>A0AA43XJC7_9CLOT</name>
<evidence type="ECO:0000313" key="6">
    <source>
        <dbReference type="Proteomes" id="UP000449710"/>
    </source>
</evidence>
<evidence type="ECO:0000313" key="5">
    <source>
        <dbReference type="EMBL" id="NBG87923.1"/>
    </source>
</evidence>
<dbReference type="PROSITE" id="PS50293">
    <property type="entry name" value="TPR_REGION"/>
    <property type="match status" value="1"/>
</dbReference>
<dbReference type="Gene3D" id="1.25.40.10">
    <property type="entry name" value="Tetratricopeptide repeat domain"/>
    <property type="match status" value="2"/>
</dbReference>
<evidence type="ECO:0000256" key="1">
    <source>
        <dbReference type="ARBA" id="ARBA00022737"/>
    </source>
</evidence>
<gene>
    <name evidence="5" type="ORF">ISALK_05365</name>
</gene>
<dbReference type="PROSITE" id="PS50005">
    <property type="entry name" value="TPR"/>
    <property type="match status" value="1"/>
</dbReference>